<sequence length="151" mass="16345">MAPRHRASIMFIGILVCVPLLALYQFGFFPEVAAWLGKALPRLIVLPAGGIKPCLWLQYGCYTVYAFLCAWVGLEMQALWRKIAFLLGLSYLTVSLTVSLAWAGILFEPFSGILAAWVACLGALMVKDAQPEGGASLPASMEPSPPLQKEG</sequence>
<dbReference type="OrthoDB" id="198529at2"/>
<evidence type="ECO:0000256" key="1">
    <source>
        <dbReference type="SAM" id="Phobius"/>
    </source>
</evidence>
<dbReference type="STRING" id="48467.SAMN02745166_05070"/>
<dbReference type="Proteomes" id="UP000190774">
    <property type="component" value="Unassembled WGS sequence"/>
</dbReference>
<keyword evidence="3" id="KW-1185">Reference proteome</keyword>
<protein>
    <submittedName>
        <fullName evidence="2">Uncharacterized protein</fullName>
    </submittedName>
</protein>
<feature type="transmembrane region" description="Helical" evidence="1">
    <location>
        <begin position="83"/>
        <end position="103"/>
    </location>
</feature>
<feature type="transmembrane region" description="Helical" evidence="1">
    <location>
        <begin position="12"/>
        <end position="36"/>
    </location>
</feature>
<accession>A0A1T4Z4R5</accession>
<evidence type="ECO:0000313" key="3">
    <source>
        <dbReference type="Proteomes" id="UP000190774"/>
    </source>
</evidence>
<evidence type="ECO:0000313" key="2">
    <source>
        <dbReference type="EMBL" id="SKB08994.1"/>
    </source>
</evidence>
<proteinExistence type="predicted"/>
<dbReference type="RefSeq" id="WP_139373503.1">
    <property type="nucleotide sequence ID" value="NZ_FUYE01000032.1"/>
</dbReference>
<dbReference type="EMBL" id="FUYE01000032">
    <property type="protein sequence ID" value="SKB08994.1"/>
    <property type="molecule type" value="Genomic_DNA"/>
</dbReference>
<organism evidence="2 3">
    <name type="scientific">Prosthecobacter debontii</name>
    <dbReference type="NCBI Taxonomy" id="48467"/>
    <lineage>
        <taxon>Bacteria</taxon>
        <taxon>Pseudomonadati</taxon>
        <taxon>Verrucomicrobiota</taxon>
        <taxon>Verrucomicrobiia</taxon>
        <taxon>Verrucomicrobiales</taxon>
        <taxon>Verrucomicrobiaceae</taxon>
        <taxon>Prosthecobacter</taxon>
    </lineage>
</organism>
<name>A0A1T4Z4R5_9BACT</name>
<dbReference type="AlphaFoldDB" id="A0A1T4Z4R5"/>
<keyword evidence="1" id="KW-0472">Membrane</keyword>
<feature type="transmembrane region" description="Helical" evidence="1">
    <location>
        <begin position="56"/>
        <end position="74"/>
    </location>
</feature>
<reference evidence="3" key="1">
    <citation type="submission" date="2017-02" db="EMBL/GenBank/DDBJ databases">
        <authorList>
            <person name="Varghese N."/>
            <person name="Submissions S."/>
        </authorList>
    </citation>
    <scope>NUCLEOTIDE SEQUENCE [LARGE SCALE GENOMIC DNA]</scope>
    <source>
        <strain evidence="3">ATCC 700200</strain>
    </source>
</reference>
<gene>
    <name evidence="2" type="ORF">SAMN02745166_05070</name>
</gene>
<keyword evidence="1" id="KW-0812">Transmembrane</keyword>
<keyword evidence="1" id="KW-1133">Transmembrane helix</keyword>